<organism evidence="3 5">
    <name type="scientific">Adineta ricciae</name>
    <name type="common">Rotifer</name>
    <dbReference type="NCBI Taxonomy" id="249248"/>
    <lineage>
        <taxon>Eukaryota</taxon>
        <taxon>Metazoa</taxon>
        <taxon>Spiralia</taxon>
        <taxon>Gnathifera</taxon>
        <taxon>Rotifera</taxon>
        <taxon>Eurotatoria</taxon>
        <taxon>Bdelloidea</taxon>
        <taxon>Adinetida</taxon>
        <taxon>Adinetidae</taxon>
        <taxon>Adineta</taxon>
    </lineage>
</organism>
<protein>
    <recommendedName>
        <fullName evidence="1">N-acetyltransferase domain-containing protein</fullName>
    </recommendedName>
</protein>
<dbReference type="EMBL" id="CAJNOJ010000536">
    <property type="protein sequence ID" value="CAF1478720.1"/>
    <property type="molecule type" value="Genomic_DNA"/>
</dbReference>
<evidence type="ECO:0000313" key="3">
    <source>
        <dbReference type="EMBL" id="CAF1478720.1"/>
    </source>
</evidence>
<reference evidence="3" key="1">
    <citation type="submission" date="2021-02" db="EMBL/GenBank/DDBJ databases">
        <authorList>
            <person name="Nowell W R."/>
        </authorList>
    </citation>
    <scope>NUCLEOTIDE SEQUENCE</scope>
</reference>
<dbReference type="Proteomes" id="UP000663852">
    <property type="component" value="Unassembled WGS sequence"/>
</dbReference>
<dbReference type="GO" id="GO:0016747">
    <property type="term" value="F:acyltransferase activity, transferring groups other than amino-acyl groups"/>
    <property type="evidence" value="ECO:0007669"/>
    <property type="project" value="InterPro"/>
</dbReference>
<dbReference type="OrthoDB" id="10041863at2759"/>
<evidence type="ECO:0000313" key="5">
    <source>
        <dbReference type="Proteomes" id="UP000663852"/>
    </source>
</evidence>
<keyword evidence="4" id="KW-1185">Reference proteome</keyword>
<sequence length="164" mass="17802">MSTQPSFSIAPVRTTDDLEATISLFHTYVKSLGVDLTFQDFENEMATMPGKYVPPAGELLLARSSQGEPIGCVALRALGSVGSECCEMKRLYTLPGVRGLGVGKALVIAILNVARCLQYNEIKLDTLPSMKSAIGLYKKVGFVETEAYYNTPLEGTIFLTLSLR</sequence>
<dbReference type="Gene3D" id="3.40.630.30">
    <property type="match status" value="1"/>
</dbReference>
<dbReference type="CDD" id="cd04301">
    <property type="entry name" value="NAT_SF"/>
    <property type="match status" value="1"/>
</dbReference>
<dbReference type="AlphaFoldDB" id="A0A815RNA4"/>
<evidence type="ECO:0000259" key="1">
    <source>
        <dbReference type="PROSITE" id="PS51186"/>
    </source>
</evidence>
<evidence type="ECO:0000313" key="2">
    <source>
        <dbReference type="EMBL" id="CAF1402823.1"/>
    </source>
</evidence>
<dbReference type="InterPro" id="IPR052777">
    <property type="entry name" value="Acetyltransferase_Enz"/>
</dbReference>
<dbReference type="PANTHER" id="PTHR43305">
    <property type="entry name" value="FAMILY N-ACETYLTRANSFERASE, PUTATIVE (AFU_ORTHOLOGUE AFUA_2G01380)-RELATED"/>
    <property type="match status" value="1"/>
</dbReference>
<dbReference type="InterPro" id="IPR016181">
    <property type="entry name" value="Acyl_CoA_acyltransferase"/>
</dbReference>
<dbReference type="PANTHER" id="PTHR43305:SF1">
    <property type="entry name" value="FAMILY N-ACETYLTRANSFERASE, PUTATIVE (AFU_ORTHOLOGUE AFUA_2G01380)-RELATED"/>
    <property type="match status" value="1"/>
</dbReference>
<dbReference type="PROSITE" id="PS51186">
    <property type="entry name" value="GNAT"/>
    <property type="match status" value="1"/>
</dbReference>
<dbReference type="Proteomes" id="UP000663828">
    <property type="component" value="Unassembled WGS sequence"/>
</dbReference>
<dbReference type="Pfam" id="PF00583">
    <property type="entry name" value="Acetyltransf_1"/>
    <property type="match status" value="1"/>
</dbReference>
<dbReference type="InterPro" id="IPR000182">
    <property type="entry name" value="GNAT_dom"/>
</dbReference>
<dbReference type="EMBL" id="CAJNOR010003329">
    <property type="protein sequence ID" value="CAF1402823.1"/>
    <property type="molecule type" value="Genomic_DNA"/>
</dbReference>
<accession>A0A815RNA4</accession>
<dbReference type="SUPFAM" id="SSF55729">
    <property type="entry name" value="Acyl-CoA N-acyltransferases (Nat)"/>
    <property type="match status" value="1"/>
</dbReference>
<name>A0A815RNA4_ADIRI</name>
<gene>
    <name evidence="3" type="ORF">EDS130_LOCUS41295</name>
    <name evidence="2" type="ORF">XAT740_LOCUS34242</name>
</gene>
<feature type="domain" description="N-acetyltransferase" evidence="1">
    <location>
        <begin position="7"/>
        <end position="164"/>
    </location>
</feature>
<proteinExistence type="predicted"/>
<comment type="caution">
    <text evidence="3">The sequence shown here is derived from an EMBL/GenBank/DDBJ whole genome shotgun (WGS) entry which is preliminary data.</text>
</comment>
<evidence type="ECO:0000313" key="4">
    <source>
        <dbReference type="Proteomes" id="UP000663828"/>
    </source>
</evidence>